<feature type="domain" description="SLH" evidence="3">
    <location>
        <begin position="161"/>
        <end position="220"/>
    </location>
</feature>
<reference evidence="4" key="1">
    <citation type="submission" date="2017-10" db="EMBL/GenBank/DDBJ databases">
        <title>Kefir isolates.</title>
        <authorList>
            <person name="Kim Y."/>
            <person name="Blasche S."/>
        </authorList>
    </citation>
    <scope>NUCLEOTIDE SEQUENCE [LARGE SCALE GENOMIC DNA]</scope>
    <source>
        <strain evidence="4">OG2-2</strain>
    </source>
</reference>
<dbReference type="PROSITE" id="PS51318">
    <property type="entry name" value="TAT"/>
    <property type="match status" value="1"/>
</dbReference>
<dbReference type="InterPro" id="IPR006311">
    <property type="entry name" value="TAT_signal"/>
</dbReference>
<keyword evidence="4" id="KW-0645">Protease</keyword>
<keyword evidence="4" id="KW-0378">Hydrolase</keyword>
<evidence type="ECO:0000313" key="5">
    <source>
        <dbReference type="Proteomes" id="UP000219947"/>
    </source>
</evidence>
<feature type="chain" id="PRO_5012315055" evidence="2">
    <location>
        <begin position="38"/>
        <end position="276"/>
    </location>
</feature>
<keyword evidence="2" id="KW-0732">Signal</keyword>
<feature type="domain" description="SLH" evidence="3">
    <location>
        <begin position="97"/>
        <end position="160"/>
    </location>
</feature>
<sequence length="276" mass="29647">MEENMSRNDARKFLAQGTASALTLALGLTFAAQPAFAETAKAADPAPSASAAPSAPAAETNPGLSVDPTPAAPVPAPAPSDGPSPEAPAPAPSEKPAAVVFKDVPQTHMFYQEITWLGETGISTGWPDGTFRPSQNIERAAIAAYFYRMAGSPDVVLPKQSPFTDVAPSDPFYKEIVWMHQQHITTGWSDGTFRPHDSVTREALAAFFYRAANMNDDTAPTQAPFTDVTSKSPFYREIAWFKAQKITTGWSDGTFRPHDPVTREATAAFVFRAAKI</sequence>
<feature type="region of interest" description="Disordered" evidence="1">
    <location>
        <begin position="38"/>
        <end position="95"/>
    </location>
</feature>
<dbReference type="PANTHER" id="PTHR43308">
    <property type="entry name" value="OUTER MEMBRANE PROTEIN ALPHA-RELATED"/>
    <property type="match status" value="1"/>
</dbReference>
<comment type="caution">
    <text evidence="4">The sequence shown here is derived from an EMBL/GenBank/DDBJ whole genome shotgun (WGS) entry which is preliminary data.</text>
</comment>
<dbReference type="PANTHER" id="PTHR43308:SF5">
    <property type="entry name" value="S-LAYER PROTEIN _ PEPTIDOGLYCAN ENDO-BETA-N-ACETYLGLUCOSAMINIDASE"/>
    <property type="match status" value="1"/>
</dbReference>
<evidence type="ECO:0000313" key="4">
    <source>
        <dbReference type="EMBL" id="PEN17480.1"/>
    </source>
</evidence>
<feature type="domain" description="SLH" evidence="3">
    <location>
        <begin position="221"/>
        <end position="276"/>
    </location>
</feature>
<dbReference type="GO" id="GO:0006508">
    <property type="term" value="P:proteolysis"/>
    <property type="evidence" value="ECO:0007669"/>
    <property type="project" value="UniProtKB-KW"/>
</dbReference>
<keyword evidence="5" id="KW-1185">Reference proteome</keyword>
<gene>
    <name evidence="4" type="ORF">CRM92_05260</name>
</gene>
<organism evidence="4 5">
    <name type="scientific">Rothia dentocariosa</name>
    <dbReference type="NCBI Taxonomy" id="2047"/>
    <lineage>
        <taxon>Bacteria</taxon>
        <taxon>Bacillati</taxon>
        <taxon>Actinomycetota</taxon>
        <taxon>Actinomycetes</taxon>
        <taxon>Micrococcales</taxon>
        <taxon>Micrococcaceae</taxon>
        <taxon>Rothia</taxon>
    </lineage>
</organism>
<dbReference type="InterPro" id="IPR051465">
    <property type="entry name" value="Cell_Envelope_Struct_Comp"/>
</dbReference>
<dbReference type="PROSITE" id="PS51272">
    <property type="entry name" value="SLH"/>
    <property type="match status" value="3"/>
</dbReference>
<dbReference type="Pfam" id="PF00395">
    <property type="entry name" value="SLH"/>
    <property type="match status" value="3"/>
</dbReference>
<evidence type="ECO:0000256" key="2">
    <source>
        <dbReference type="SAM" id="SignalP"/>
    </source>
</evidence>
<feature type="compositionally biased region" description="Pro residues" evidence="1">
    <location>
        <begin position="70"/>
        <end position="93"/>
    </location>
</feature>
<dbReference type="Proteomes" id="UP000219947">
    <property type="component" value="Unassembled WGS sequence"/>
</dbReference>
<proteinExistence type="predicted"/>
<protein>
    <submittedName>
        <fullName evidence="4">Serine protease</fullName>
    </submittedName>
</protein>
<dbReference type="EMBL" id="PDEV01000001">
    <property type="protein sequence ID" value="PEN17480.1"/>
    <property type="molecule type" value="Genomic_DNA"/>
</dbReference>
<feature type="signal peptide" evidence="2">
    <location>
        <begin position="1"/>
        <end position="37"/>
    </location>
</feature>
<evidence type="ECO:0000259" key="3">
    <source>
        <dbReference type="PROSITE" id="PS51272"/>
    </source>
</evidence>
<dbReference type="GO" id="GO:0008233">
    <property type="term" value="F:peptidase activity"/>
    <property type="evidence" value="ECO:0007669"/>
    <property type="project" value="UniProtKB-KW"/>
</dbReference>
<dbReference type="InterPro" id="IPR001119">
    <property type="entry name" value="SLH_dom"/>
</dbReference>
<evidence type="ECO:0000256" key="1">
    <source>
        <dbReference type="SAM" id="MobiDB-lite"/>
    </source>
</evidence>
<dbReference type="AlphaFoldDB" id="A0A2A8D9A4"/>
<feature type="compositionally biased region" description="Low complexity" evidence="1">
    <location>
        <begin position="38"/>
        <end position="58"/>
    </location>
</feature>
<name>A0A2A8D9A4_9MICC</name>
<accession>A0A2A8D9A4</accession>